<accession>A0A7W7CNI4</accession>
<evidence type="ECO:0000313" key="1">
    <source>
        <dbReference type="EMBL" id="MBB4691786.1"/>
    </source>
</evidence>
<keyword evidence="2" id="KW-1185">Reference proteome</keyword>
<comment type="caution">
    <text evidence="1">The sequence shown here is derived from an EMBL/GenBank/DDBJ whole genome shotgun (WGS) entry which is preliminary data.</text>
</comment>
<dbReference type="AlphaFoldDB" id="A0A7W7CNI4"/>
<sequence length="29" mass="3340">MFIKMLCCSVLIFVAVASLGIWLQRRRGK</sequence>
<reference evidence="1 2" key="1">
    <citation type="submission" date="2020-08" db="EMBL/GenBank/DDBJ databases">
        <title>Sequencing the genomes of 1000 actinobacteria strains.</title>
        <authorList>
            <person name="Klenk H.-P."/>
        </authorList>
    </citation>
    <scope>NUCLEOTIDE SEQUENCE [LARGE SCALE GENOMIC DNA]</scope>
    <source>
        <strain evidence="1 2">DSM 45518</strain>
    </source>
</reference>
<name>A0A7W7CNI4_9ACTN</name>
<evidence type="ECO:0000313" key="2">
    <source>
        <dbReference type="Proteomes" id="UP000542742"/>
    </source>
</evidence>
<gene>
    <name evidence="1" type="ORF">BKA14_001934</name>
</gene>
<dbReference type="EMBL" id="JACHMF010000001">
    <property type="protein sequence ID" value="MBB4691786.1"/>
    <property type="molecule type" value="Genomic_DNA"/>
</dbReference>
<dbReference type="Proteomes" id="UP000542742">
    <property type="component" value="Unassembled WGS sequence"/>
</dbReference>
<organism evidence="1 2">
    <name type="scientific">Paractinoplanes abujensis</name>
    <dbReference type="NCBI Taxonomy" id="882441"/>
    <lineage>
        <taxon>Bacteria</taxon>
        <taxon>Bacillati</taxon>
        <taxon>Actinomycetota</taxon>
        <taxon>Actinomycetes</taxon>
        <taxon>Micromonosporales</taxon>
        <taxon>Micromonosporaceae</taxon>
        <taxon>Paractinoplanes</taxon>
    </lineage>
</organism>
<protein>
    <submittedName>
        <fullName evidence="1">Uncharacterized protein</fullName>
    </submittedName>
</protein>
<proteinExistence type="predicted"/>